<sequence>MSITDFDTSTLDSIERFILSSKESSVSEIVSFIVRSRYSLVPCI</sequence>
<gene>
    <name evidence="1" type="ORF">ERS013200_01423</name>
</gene>
<dbReference type="Proteomes" id="UP000041770">
    <property type="component" value="Unassembled WGS sequence"/>
</dbReference>
<evidence type="ECO:0000313" key="2">
    <source>
        <dbReference type="Proteomes" id="UP000041770"/>
    </source>
</evidence>
<dbReference type="AlphaFoldDB" id="A0A655YPY6"/>
<proteinExistence type="predicted"/>
<protein>
    <submittedName>
        <fullName evidence="1">Uncharacterized protein</fullName>
    </submittedName>
</protein>
<reference evidence="1 2" key="1">
    <citation type="submission" date="2015-07" db="EMBL/GenBank/DDBJ databases">
        <authorList>
            <consortium name="Pathogen Informatics"/>
        </authorList>
    </citation>
    <scope>NUCLEOTIDE SEQUENCE [LARGE SCALE GENOMIC DNA]</scope>
    <source>
        <strain evidence="1 2">A316</strain>
    </source>
</reference>
<organism evidence="1 2">
    <name type="scientific">Vibrio cholerae</name>
    <dbReference type="NCBI Taxonomy" id="666"/>
    <lineage>
        <taxon>Bacteria</taxon>
        <taxon>Pseudomonadati</taxon>
        <taxon>Pseudomonadota</taxon>
        <taxon>Gammaproteobacteria</taxon>
        <taxon>Vibrionales</taxon>
        <taxon>Vibrionaceae</taxon>
        <taxon>Vibrio</taxon>
    </lineage>
</organism>
<accession>A0A655YPY6</accession>
<name>A0A655YPY6_VIBCL</name>
<dbReference type="EMBL" id="CWQY01000007">
    <property type="protein sequence ID" value="CSC44666.1"/>
    <property type="molecule type" value="Genomic_DNA"/>
</dbReference>
<evidence type="ECO:0000313" key="1">
    <source>
        <dbReference type="EMBL" id="CSC44666.1"/>
    </source>
</evidence>